<evidence type="ECO:0000256" key="2">
    <source>
        <dbReference type="ARBA" id="ARBA00001946"/>
    </source>
</evidence>
<keyword evidence="3 10" id="KW-0436">Ligase</keyword>
<reference evidence="12 13" key="1">
    <citation type="submission" date="2020-07" db="EMBL/GenBank/DDBJ databases">
        <title>Sequencing the genomes of 1000 actinobacteria strains.</title>
        <authorList>
            <person name="Klenk H.-P."/>
        </authorList>
    </citation>
    <scope>NUCLEOTIDE SEQUENCE [LARGE SCALE GENOMIC DNA]</scope>
    <source>
        <strain evidence="12 13">DSM 103833</strain>
    </source>
</reference>
<feature type="domain" description="ATP-grasp" evidence="11">
    <location>
        <begin position="122"/>
        <end position="303"/>
    </location>
</feature>
<dbReference type="RefSeq" id="WP_179668543.1">
    <property type="nucleotide sequence ID" value="NZ_JACCFP010000001.1"/>
</dbReference>
<dbReference type="AlphaFoldDB" id="A0A853C4I2"/>
<dbReference type="GO" id="GO:0005737">
    <property type="term" value="C:cytoplasm"/>
    <property type="evidence" value="ECO:0007669"/>
    <property type="project" value="TreeGrafter"/>
</dbReference>
<dbReference type="InterPro" id="IPR016185">
    <property type="entry name" value="PreATP-grasp_dom_sf"/>
</dbReference>
<evidence type="ECO:0000256" key="6">
    <source>
        <dbReference type="ARBA" id="ARBA00022741"/>
    </source>
</evidence>
<dbReference type="UniPathway" id="UPA00142">
    <property type="reaction ID" value="UER00210"/>
</dbReference>
<comment type="catalytic activity">
    <reaction evidence="10">
        <text>gamma-L-glutamyl-L-cysteine + glycine + ATP = glutathione + ADP + phosphate + H(+)</text>
        <dbReference type="Rhea" id="RHEA:13557"/>
        <dbReference type="ChEBI" id="CHEBI:15378"/>
        <dbReference type="ChEBI" id="CHEBI:30616"/>
        <dbReference type="ChEBI" id="CHEBI:43474"/>
        <dbReference type="ChEBI" id="CHEBI:57305"/>
        <dbReference type="ChEBI" id="CHEBI:57925"/>
        <dbReference type="ChEBI" id="CHEBI:58173"/>
        <dbReference type="ChEBI" id="CHEBI:456216"/>
        <dbReference type="EC" id="6.3.2.3"/>
    </reaction>
</comment>
<evidence type="ECO:0000313" key="13">
    <source>
        <dbReference type="Proteomes" id="UP000530424"/>
    </source>
</evidence>
<dbReference type="SUPFAM" id="SSF56059">
    <property type="entry name" value="Glutathione synthetase ATP-binding domain-like"/>
    <property type="match status" value="1"/>
</dbReference>
<dbReference type="InterPro" id="IPR004218">
    <property type="entry name" value="GSHS_ATP-bd"/>
</dbReference>
<dbReference type="GO" id="GO:0046872">
    <property type="term" value="F:metal ion binding"/>
    <property type="evidence" value="ECO:0007669"/>
    <property type="project" value="UniProtKB-KW"/>
</dbReference>
<evidence type="ECO:0000256" key="10">
    <source>
        <dbReference type="HAMAP-Rule" id="MF_00162"/>
    </source>
</evidence>
<dbReference type="Proteomes" id="UP000530424">
    <property type="component" value="Unassembled WGS sequence"/>
</dbReference>
<evidence type="ECO:0000256" key="1">
    <source>
        <dbReference type="ARBA" id="ARBA00001936"/>
    </source>
</evidence>
<dbReference type="SUPFAM" id="SSF52440">
    <property type="entry name" value="PreATP-grasp domain"/>
    <property type="match status" value="1"/>
</dbReference>
<dbReference type="Gene3D" id="3.40.50.20">
    <property type="match status" value="1"/>
</dbReference>
<dbReference type="EC" id="6.3.2.3" evidence="10"/>
<dbReference type="PROSITE" id="PS50975">
    <property type="entry name" value="ATP_GRASP"/>
    <property type="match status" value="1"/>
</dbReference>
<keyword evidence="6 10" id="KW-0547">Nucleotide-binding</keyword>
<keyword evidence="5" id="KW-0479">Metal-binding</keyword>
<dbReference type="Gene3D" id="3.30.1490.20">
    <property type="entry name" value="ATP-grasp fold, A domain"/>
    <property type="match status" value="1"/>
</dbReference>
<dbReference type="Gene3D" id="3.30.470.20">
    <property type="entry name" value="ATP-grasp fold, B domain"/>
    <property type="match status" value="1"/>
</dbReference>
<comment type="caution">
    <text evidence="12">The sequence shown here is derived from an EMBL/GenBank/DDBJ whole genome shotgun (WGS) entry which is preliminary data.</text>
</comment>
<sequence>MTTQPRRALDLVVVGDPLDRFDPEIDTTLGVVAAAIARGHHVRACQPSDLAIVDGAALARTYDVRRGDTRWTALDDADAVLLRTEPPVDGAYLDAAFILDRVDTARTLMINDPRGVRIANEKLWALEHADLCPPTLVTSSADLIAEFLREHRECVVKPIDGFSGHGVLRLGYDDPNTASIVELSTAGGSRQVVVQPWLERVREGNKRVFVHDGEPVAAALRFPVENGDFRIGMPARMVPLSDRDREICDRLRPGLRELGLFLVGLDVIDGLLVDVNVTSSGALRKCDRLLGSTLCADLVQLIEERTDRRQS</sequence>
<comment type="pathway">
    <text evidence="10">Sulfur metabolism; glutathione biosynthesis; glutathione from L-cysteine and L-glutamate: step 2/2.</text>
</comment>
<dbReference type="GO" id="GO:0005524">
    <property type="term" value="F:ATP binding"/>
    <property type="evidence" value="ECO:0007669"/>
    <property type="project" value="UniProtKB-UniRule"/>
</dbReference>
<dbReference type="PANTHER" id="PTHR21621:SF4">
    <property type="entry name" value="GLUTATHIONE SYNTHETASE"/>
    <property type="match status" value="1"/>
</dbReference>
<dbReference type="InterPro" id="IPR013815">
    <property type="entry name" value="ATP_grasp_subdomain_1"/>
</dbReference>
<dbReference type="GO" id="GO:0004363">
    <property type="term" value="F:glutathione synthase activity"/>
    <property type="evidence" value="ECO:0007669"/>
    <property type="project" value="UniProtKB-UniRule"/>
</dbReference>
<keyword evidence="7 10" id="KW-0067">ATP-binding</keyword>
<dbReference type="Pfam" id="PF02951">
    <property type="entry name" value="GSH-S_N"/>
    <property type="match status" value="1"/>
</dbReference>
<comment type="similarity">
    <text evidence="10">Belongs to the prokaryotic GSH synthase family.</text>
</comment>
<name>A0A853C4I2_9ACTN</name>
<evidence type="ECO:0000256" key="7">
    <source>
        <dbReference type="ARBA" id="ARBA00022840"/>
    </source>
</evidence>
<dbReference type="PANTHER" id="PTHR21621">
    <property type="entry name" value="RIBOSOMAL PROTEIN S6 MODIFICATION PROTEIN"/>
    <property type="match status" value="1"/>
</dbReference>
<dbReference type="InterPro" id="IPR006284">
    <property type="entry name" value="Glut_synth_pro"/>
</dbReference>
<evidence type="ECO:0000256" key="3">
    <source>
        <dbReference type="ARBA" id="ARBA00022598"/>
    </source>
</evidence>
<comment type="cofactor">
    <cofactor evidence="1">
        <name>Mn(2+)</name>
        <dbReference type="ChEBI" id="CHEBI:29035"/>
    </cofactor>
</comment>
<evidence type="ECO:0000256" key="8">
    <source>
        <dbReference type="ARBA" id="ARBA00022842"/>
    </source>
</evidence>
<keyword evidence="4 10" id="KW-0317">Glutathione biosynthesis</keyword>
<organism evidence="12 13">
    <name type="scientific">Nocardioides thalensis</name>
    <dbReference type="NCBI Taxonomy" id="1914755"/>
    <lineage>
        <taxon>Bacteria</taxon>
        <taxon>Bacillati</taxon>
        <taxon>Actinomycetota</taxon>
        <taxon>Actinomycetes</taxon>
        <taxon>Propionibacteriales</taxon>
        <taxon>Nocardioidaceae</taxon>
        <taxon>Nocardioides</taxon>
    </lineage>
</organism>
<keyword evidence="9" id="KW-0464">Manganese</keyword>
<comment type="cofactor">
    <cofactor evidence="2">
        <name>Mg(2+)</name>
        <dbReference type="ChEBI" id="CHEBI:18420"/>
    </cofactor>
</comment>
<proteinExistence type="inferred from homology"/>
<evidence type="ECO:0000313" key="12">
    <source>
        <dbReference type="EMBL" id="NYJ02137.1"/>
    </source>
</evidence>
<protein>
    <recommendedName>
        <fullName evidence="10">Glutathione synthetase</fullName>
        <ecNumber evidence="10">6.3.2.3</ecNumber>
    </recommendedName>
    <alternativeName>
        <fullName evidence="10">GSH synthetase</fullName>
        <shortName evidence="10">GSH-S</shortName>
        <shortName evidence="10">GSHase</shortName>
    </alternativeName>
    <alternativeName>
        <fullName evidence="10">Glutathione synthase</fullName>
    </alternativeName>
</protein>
<keyword evidence="13" id="KW-1185">Reference proteome</keyword>
<gene>
    <name evidence="10" type="primary">gshB</name>
    <name evidence="12" type="ORF">HNR19_002835</name>
</gene>
<evidence type="ECO:0000256" key="5">
    <source>
        <dbReference type="ARBA" id="ARBA00022723"/>
    </source>
</evidence>
<dbReference type="InterPro" id="IPR011761">
    <property type="entry name" value="ATP-grasp"/>
</dbReference>
<dbReference type="InterPro" id="IPR004215">
    <property type="entry name" value="GSHS_N"/>
</dbReference>
<keyword evidence="8" id="KW-0460">Magnesium</keyword>
<evidence type="ECO:0000256" key="4">
    <source>
        <dbReference type="ARBA" id="ARBA00022684"/>
    </source>
</evidence>
<evidence type="ECO:0000259" key="11">
    <source>
        <dbReference type="PROSITE" id="PS50975"/>
    </source>
</evidence>
<dbReference type="HAMAP" id="MF_00162">
    <property type="entry name" value="GSH_S"/>
    <property type="match status" value="1"/>
</dbReference>
<evidence type="ECO:0000256" key="9">
    <source>
        <dbReference type="ARBA" id="ARBA00023211"/>
    </source>
</evidence>
<accession>A0A853C4I2</accession>
<dbReference type="Pfam" id="PF02955">
    <property type="entry name" value="GSH-S_ATP"/>
    <property type="match status" value="1"/>
</dbReference>
<dbReference type="EMBL" id="JACCFP010000001">
    <property type="protein sequence ID" value="NYJ02137.1"/>
    <property type="molecule type" value="Genomic_DNA"/>
</dbReference>